<dbReference type="SUPFAM" id="SSF46689">
    <property type="entry name" value="Homeodomain-like"/>
    <property type="match status" value="1"/>
</dbReference>
<dbReference type="PANTHER" id="PTHR30055:SF146">
    <property type="entry name" value="HTH-TYPE TRANSCRIPTIONAL DUAL REGULATOR CECR"/>
    <property type="match status" value="1"/>
</dbReference>
<dbReference type="GO" id="GO:0000976">
    <property type="term" value="F:transcription cis-regulatory region binding"/>
    <property type="evidence" value="ECO:0007669"/>
    <property type="project" value="TreeGrafter"/>
</dbReference>
<evidence type="ECO:0000259" key="3">
    <source>
        <dbReference type="PROSITE" id="PS50977"/>
    </source>
</evidence>
<dbReference type="RefSeq" id="WP_312986754.1">
    <property type="nucleotide sequence ID" value="NZ_BAAAUI010000006.1"/>
</dbReference>
<accession>A0A7W7C6L6</accession>
<dbReference type="InterPro" id="IPR050109">
    <property type="entry name" value="HTH-type_TetR-like_transc_reg"/>
</dbReference>
<feature type="domain" description="HTH tetR-type" evidence="3">
    <location>
        <begin position="13"/>
        <end position="73"/>
    </location>
</feature>
<comment type="caution">
    <text evidence="4">The sequence shown here is derived from an EMBL/GenBank/DDBJ whole genome shotgun (WGS) entry which is preliminary data.</text>
</comment>
<dbReference type="PANTHER" id="PTHR30055">
    <property type="entry name" value="HTH-TYPE TRANSCRIPTIONAL REGULATOR RUTR"/>
    <property type="match status" value="1"/>
</dbReference>
<proteinExistence type="predicted"/>
<name>A0A7W7C6L6_9PSEU</name>
<evidence type="ECO:0000256" key="2">
    <source>
        <dbReference type="PROSITE-ProRule" id="PRU00335"/>
    </source>
</evidence>
<dbReference type="Pfam" id="PF18556">
    <property type="entry name" value="TetR_C_35"/>
    <property type="match status" value="1"/>
</dbReference>
<dbReference type="InterPro" id="IPR009057">
    <property type="entry name" value="Homeodomain-like_sf"/>
</dbReference>
<feature type="DNA-binding region" description="H-T-H motif" evidence="2">
    <location>
        <begin position="36"/>
        <end position="55"/>
    </location>
</feature>
<sequence>MAQITPFSARVKASLRETLLDAAGDLLAEGGYQGLRMADVATAAGVSRQTVYNEFGNKDALVQAVALRLTAQFLAGTADRLDREENLLDGIRAATSYILVHAAENRLIGAMLTGADAQDMLPFLTTRGAPVLTSAAELVCRHTRARLPGLPAPLAELYAETAVRLTVSHLLLPSGEPGHAAEAVATVAAAMLGPYLSTKE</sequence>
<dbReference type="InterPro" id="IPR001647">
    <property type="entry name" value="HTH_TetR"/>
</dbReference>
<gene>
    <name evidence="4" type="ORF">HNR67_001608</name>
</gene>
<dbReference type="EMBL" id="JACHMH010000001">
    <property type="protein sequence ID" value="MBB4675490.1"/>
    <property type="molecule type" value="Genomic_DNA"/>
</dbReference>
<evidence type="ECO:0000256" key="1">
    <source>
        <dbReference type="ARBA" id="ARBA00023125"/>
    </source>
</evidence>
<dbReference type="PROSITE" id="PS50977">
    <property type="entry name" value="HTH_TETR_2"/>
    <property type="match status" value="1"/>
</dbReference>
<keyword evidence="5" id="KW-1185">Reference proteome</keyword>
<organism evidence="4 5">
    <name type="scientific">Crossiella cryophila</name>
    <dbReference type="NCBI Taxonomy" id="43355"/>
    <lineage>
        <taxon>Bacteria</taxon>
        <taxon>Bacillati</taxon>
        <taxon>Actinomycetota</taxon>
        <taxon>Actinomycetes</taxon>
        <taxon>Pseudonocardiales</taxon>
        <taxon>Pseudonocardiaceae</taxon>
        <taxon>Crossiella</taxon>
    </lineage>
</organism>
<protein>
    <submittedName>
        <fullName evidence="4">AcrR family transcriptional regulator</fullName>
    </submittedName>
</protein>
<dbReference type="Gene3D" id="1.10.357.10">
    <property type="entry name" value="Tetracycline Repressor, domain 2"/>
    <property type="match status" value="1"/>
</dbReference>
<reference evidence="4 5" key="1">
    <citation type="submission" date="2020-08" db="EMBL/GenBank/DDBJ databases">
        <title>Sequencing the genomes of 1000 actinobacteria strains.</title>
        <authorList>
            <person name="Klenk H.-P."/>
        </authorList>
    </citation>
    <scope>NUCLEOTIDE SEQUENCE [LARGE SCALE GENOMIC DNA]</scope>
    <source>
        <strain evidence="4 5">DSM 44230</strain>
    </source>
</reference>
<dbReference type="GO" id="GO:0003700">
    <property type="term" value="F:DNA-binding transcription factor activity"/>
    <property type="evidence" value="ECO:0007669"/>
    <property type="project" value="TreeGrafter"/>
</dbReference>
<dbReference type="Pfam" id="PF00440">
    <property type="entry name" value="TetR_N"/>
    <property type="match status" value="1"/>
</dbReference>
<evidence type="ECO:0000313" key="4">
    <source>
        <dbReference type="EMBL" id="MBB4675490.1"/>
    </source>
</evidence>
<keyword evidence="1 2" id="KW-0238">DNA-binding</keyword>
<evidence type="ECO:0000313" key="5">
    <source>
        <dbReference type="Proteomes" id="UP000533598"/>
    </source>
</evidence>
<dbReference type="InterPro" id="IPR040611">
    <property type="entry name" value="AlkX_C"/>
</dbReference>
<dbReference type="Proteomes" id="UP000533598">
    <property type="component" value="Unassembled WGS sequence"/>
</dbReference>
<dbReference type="PRINTS" id="PR00455">
    <property type="entry name" value="HTHTETR"/>
</dbReference>
<dbReference type="AlphaFoldDB" id="A0A7W7C6L6"/>